<keyword evidence="3" id="KW-1185">Reference proteome</keyword>
<evidence type="ECO:0000313" key="2">
    <source>
        <dbReference type="EMBL" id="PRQ55628.1"/>
    </source>
</evidence>
<gene>
    <name evidence="2" type="ORF">RchiOBHm_Chr1g0326691</name>
</gene>
<evidence type="ECO:0000313" key="3">
    <source>
        <dbReference type="Proteomes" id="UP000238479"/>
    </source>
</evidence>
<evidence type="ECO:0000256" key="1">
    <source>
        <dbReference type="SAM" id="MobiDB-lite"/>
    </source>
</evidence>
<dbReference type="AlphaFoldDB" id="A0A2P6SAA8"/>
<accession>A0A2P6SAA8</accession>
<reference evidence="2 3" key="1">
    <citation type="journal article" date="2018" name="Nat. Genet.">
        <title>The Rosa genome provides new insights in the design of modern roses.</title>
        <authorList>
            <person name="Bendahmane M."/>
        </authorList>
    </citation>
    <scope>NUCLEOTIDE SEQUENCE [LARGE SCALE GENOMIC DNA]</scope>
    <source>
        <strain evidence="3">cv. Old Blush</strain>
    </source>
</reference>
<name>A0A2P6SAA8_ROSCH</name>
<protein>
    <submittedName>
        <fullName evidence="2">Uncharacterized protein</fullName>
    </submittedName>
</protein>
<proteinExistence type="predicted"/>
<feature type="region of interest" description="Disordered" evidence="1">
    <location>
        <begin position="1"/>
        <end position="42"/>
    </location>
</feature>
<dbReference type="Gramene" id="PRQ55628">
    <property type="protein sequence ID" value="PRQ55628"/>
    <property type="gene ID" value="RchiOBHm_Chr1g0326691"/>
</dbReference>
<comment type="caution">
    <text evidence="2">The sequence shown here is derived from an EMBL/GenBank/DDBJ whole genome shotgun (WGS) entry which is preliminary data.</text>
</comment>
<feature type="compositionally biased region" description="Polar residues" evidence="1">
    <location>
        <begin position="1"/>
        <end position="23"/>
    </location>
</feature>
<dbReference type="EMBL" id="PDCK01000039">
    <property type="protein sequence ID" value="PRQ55628.1"/>
    <property type="molecule type" value="Genomic_DNA"/>
</dbReference>
<organism evidence="2 3">
    <name type="scientific">Rosa chinensis</name>
    <name type="common">China rose</name>
    <dbReference type="NCBI Taxonomy" id="74649"/>
    <lineage>
        <taxon>Eukaryota</taxon>
        <taxon>Viridiplantae</taxon>
        <taxon>Streptophyta</taxon>
        <taxon>Embryophyta</taxon>
        <taxon>Tracheophyta</taxon>
        <taxon>Spermatophyta</taxon>
        <taxon>Magnoliopsida</taxon>
        <taxon>eudicotyledons</taxon>
        <taxon>Gunneridae</taxon>
        <taxon>Pentapetalae</taxon>
        <taxon>rosids</taxon>
        <taxon>fabids</taxon>
        <taxon>Rosales</taxon>
        <taxon>Rosaceae</taxon>
        <taxon>Rosoideae</taxon>
        <taxon>Rosoideae incertae sedis</taxon>
        <taxon>Rosa</taxon>
    </lineage>
</organism>
<dbReference type="Proteomes" id="UP000238479">
    <property type="component" value="Chromosome 1"/>
</dbReference>
<sequence length="64" mass="7283">MCPCLSQTTHVSTTSRLPNSPKSLSRETHQNKNNKNRLATYKSDMEDRLAIFSLDPQYITQTSP</sequence>